<proteinExistence type="predicted"/>
<reference evidence="2 3" key="1">
    <citation type="submission" date="2019-09" db="EMBL/GenBank/DDBJ databases">
        <title>Actinomadura physcomitrii sp. nov., a novel actinomycete isolated from moss [Physcomitrium sphaericum (Ludw) Fuernr].</title>
        <authorList>
            <person name="Liu C."/>
            <person name="Zhuang X."/>
        </authorList>
    </citation>
    <scope>NUCLEOTIDE SEQUENCE [LARGE SCALE GENOMIC DNA]</scope>
    <source>
        <strain evidence="2 3">CYP1-1B</strain>
    </source>
</reference>
<name>A0A6L3VQG9_9ACTN</name>
<sequence>MDIRTLARYGAAGTLVIAPAVLLAAGFVNPVGDTDGQSVADQVAKVVAHQGAMRAALALDVLTLLVVPAMLAVARLARRGAPRLALAGGWIAGAGWLAGVVGLLPLDAVLYEAARNPGPGTAALVDAIEGDALIGVFTLVFVLGHIVGGVLLGAALWRSRAVPRSAGLLVGITPLIHLASHIVGSPAVDDVASVTMLAGFVICAAAIVRLADGDWDAAPADPAGRPLAEPATARP</sequence>
<keyword evidence="3" id="KW-1185">Reference proteome</keyword>
<feature type="transmembrane region" description="Helical" evidence="1">
    <location>
        <begin position="52"/>
        <end position="72"/>
    </location>
</feature>
<dbReference type="AlphaFoldDB" id="A0A6L3VQG9"/>
<evidence type="ECO:0000313" key="2">
    <source>
        <dbReference type="EMBL" id="KAB2379005.1"/>
    </source>
</evidence>
<feature type="transmembrane region" description="Helical" evidence="1">
    <location>
        <begin position="166"/>
        <end position="185"/>
    </location>
</feature>
<feature type="transmembrane region" description="Helical" evidence="1">
    <location>
        <begin position="12"/>
        <end position="32"/>
    </location>
</feature>
<protein>
    <submittedName>
        <fullName evidence="2">DUF4386 family protein</fullName>
    </submittedName>
</protein>
<accession>A0A6L3VQG9</accession>
<dbReference type="EMBL" id="WBMR01000065">
    <property type="protein sequence ID" value="KAB2379005.1"/>
    <property type="molecule type" value="Genomic_DNA"/>
</dbReference>
<dbReference type="RefSeq" id="WP_151542067.1">
    <property type="nucleotide sequence ID" value="NZ_WBMR01000065.1"/>
</dbReference>
<comment type="caution">
    <text evidence="2">The sequence shown here is derived from an EMBL/GenBank/DDBJ whole genome shotgun (WGS) entry which is preliminary data.</text>
</comment>
<evidence type="ECO:0000256" key="1">
    <source>
        <dbReference type="SAM" id="Phobius"/>
    </source>
</evidence>
<feature type="transmembrane region" description="Helical" evidence="1">
    <location>
        <begin position="132"/>
        <end position="154"/>
    </location>
</feature>
<dbReference type="Pfam" id="PF14329">
    <property type="entry name" value="DUF4386"/>
    <property type="match status" value="1"/>
</dbReference>
<organism evidence="2 3">
    <name type="scientific">Actinomadura montaniterrae</name>
    <dbReference type="NCBI Taxonomy" id="1803903"/>
    <lineage>
        <taxon>Bacteria</taxon>
        <taxon>Bacillati</taxon>
        <taxon>Actinomycetota</taxon>
        <taxon>Actinomycetes</taxon>
        <taxon>Streptosporangiales</taxon>
        <taxon>Thermomonosporaceae</taxon>
        <taxon>Actinomadura</taxon>
    </lineage>
</organism>
<evidence type="ECO:0000313" key="3">
    <source>
        <dbReference type="Proteomes" id="UP000483004"/>
    </source>
</evidence>
<keyword evidence="1" id="KW-0812">Transmembrane</keyword>
<keyword evidence="1" id="KW-1133">Transmembrane helix</keyword>
<dbReference type="Proteomes" id="UP000483004">
    <property type="component" value="Unassembled WGS sequence"/>
</dbReference>
<feature type="transmembrane region" description="Helical" evidence="1">
    <location>
        <begin position="191"/>
        <end position="211"/>
    </location>
</feature>
<keyword evidence="1" id="KW-0472">Membrane</keyword>
<gene>
    <name evidence="2" type="ORF">F9B16_22390</name>
</gene>
<dbReference type="InterPro" id="IPR025495">
    <property type="entry name" value="DUF4386"/>
</dbReference>
<feature type="transmembrane region" description="Helical" evidence="1">
    <location>
        <begin position="84"/>
        <end position="106"/>
    </location>
</feature>